<organism evidence="10 11">
    <name type="scientific">Candidatus Cellulosilyticum pullistercoris</name>
    <dbReference type="NCBI Taxonomy" id="2838521"/>
    <lineage>
        <taxon>Bacteria</taxon>
        <taxon>Bacillati</taxon>
        <taxon>Bacillota</taxon>
        <taxon>Clostridia</taxon>
        <taxon>Lachnospirales</taxon>
        <taxon>Cellulosilyticaceae</taxon>
        <taxon>Cellulosilyticum</taxon>
    </lineage>
</organism>
<comment type="similarity">
    <text evidence="2">Belongs to the autoinducer-2 exporter (AI-2E) (TC 2.A.86) family.</text>
</comment>
<feature type="transmembrane region" description="Helical" evidence="9">
    <location>
        <begin position="92"/>
        <end position="115"/>
    </location>
</feature>
<evidence type="ECO:0000256" key="9">
    <source>
        <dbReference type="SAM" id="Phobius"/>
    </source>
</evidence>
<reference evidence="10" key="2">
    <citation type="submission" date="2021-04" db="EMBL/GenBank/DDBJ databases">
        <authorList>
            <person name="Gilroy R."/>
        </authorList>
    </citation>
    <scope>NUCLEOTIDE SEQUENCE</scope>
    <source>
        <strain evidence="10">B5-657</strain>
    </source>
</reference>
<keyword evidence="6 9" id="KW-1133">Transmembrane helix</keyword>
<keyword evidence="4" id="KW-1003">Cell membrane</keyword>
<evidence type="ECO:0000256" key="7">
    <source>
        <dbReference type="ARBA" id="ARBA00023136"/>
    </source>
</evidence>
<feature type="transmembrane region" description="Helical" evidence="9">
    <location>
        <begin position="276"/>
        <end position="294"/>
    </location>
</feature>
<keyword evidence="7 9" id="KW-0472">Membrane</keyword>
<proteinExistence type="inferred from homology"/>
<accession>A0A9E2NLX0</accession>
<comment type="subcellular location">
    <subcellularLocation>
        <location evidence="1">Cell membrane</location>
        <topology evidence="1">Multi-pass membrane protein</topology>
    </subcellularLocation>
</comment>
<reference evidence="10" key="1">
    <citation type="journal article" date="2021" name="PeerJ">
        <title>Extensive microbial diversity within the chicken gut microbiome revealed by metagenomics and culture.</title>
        <authorList>
            <person name="Gilroy R."/>
            <person name="Ravi A."/>
            <person name="Getino M."/>
            <person name="Pursley I."/>
            <person name="Horton D.L."/>
            <person name="Alikhan N.F."/>
            <person name="Baker D."/>
            <person name="Gharbi K."/>
            <person name="Hall N."/>
            <person name="Watson M."/>
            <person name="Adriaenssens E.M."/>
            <person name="Foster-Nyarko E."/>
            <person name="Jarju S."/>
            <person name="Secka A."/>
            <person name="Antonio M."/>
            <person name="Oren A."/>
            <person name="Chaudhuri R.R."/>
            <person name="La Ragione R."/>
            <person name="Hildebrand F."/>
            <person name="Pallen M.J."/>
        </authorList>
    </citation>
    <scope>NUCLEOTIDE SEQUENCE</scope>
    <source>
        <strain evidence="10">B5-657</strain>
    </source>
</reference>
<keyword evidence="3" id="KW-0813">Transport</keyword>
<feature type="region of interest" description="Disordered" evidence="8">
    <location>
        <begin position="406"/>
        <end position="425"/>
    </location>
</feature>
<dbReference type="InterPro" id="IPR002549">
    <property type="entry name" value="AI-2E-like"/>
</dbReference>
<keyword evidence="5 9" id="KW-0812">Transmembrane</keyword>
<feature type="transmembrane region" description="Helical" evidence="9">
    <location>
        <begin position="190"/>
        <end position="210"/>
    </location>
</feature>
<dbReference type="GO" id="GO:0005886">
    <property type="term" value="C:plasma membrane"/>
    <property type="evidence" value="ECO:0007669"/>
    <property type="project" value="UniProtKB-SubCell"/>
</dbReference>
<gene>
    <name evidence="10" type="ORF">H9872_08645</name>
</gene>
<dbReference type="GO" id="GO:0055085">
    <property type="term" value="P:transmembrane transport"/>
    <property type="evidence" value="ECO:0007669"/>
    <property type="project" value="TreeGrafter"/>
</dbReference>
<feature type="transmembrane region" description="Helical" evidence="9">
    <location>
        <begin position="300"/>
        <end position="324"/>
    </location>
</feature>
<name>A0A9E2NLX0_9FIRM</name>
<feature type="transmembrane region" description="Helical" evidence="9">
    <location>
        <begin position="365"/>
        <end position="382"/>
    </location>
</feature>
<sequence length="425" mass="48226">MKSFWKDNPYFKISLYAIFVAVVTILFYRISSNTDNIAPSIIAFFRRSIRVILPILYGLLIAYLFNPIMIFFERYFLKWFKPSTTKQKKAIRSIAIMTVYVCILGTIVLMIRYLIPQISKNIMDLVNVMPKYLENLKEQIAAFEKHVNSNISMFPYTLDTAQLFDMIDPEKLFNKDLINNIIASVMNSTLSITSSLYNLVMGLVIAFYMLTQKEDFSLGIKRLMFSLLKKERAEKIIAIFAEGNEIFIQFFVGKFIDSSIIGVICFIGLSILDNPYALLLSFIVGVLNMIPYFGPFLGAIPAVVITLFTGFMPAVFVAIFIFLLQQFDGLVLGPKILGDSIGLSPFWIISGIIVGGALWGPLGMFFASPIVAVILNNITRWVDRTLTERNIPHTLFEPAITSNDTETKYTKQTKPKLKKGQKNNK</sequence>
<dbReference type="Proteomes" id="UP000824229">
    <property type="component" value="Unassembled WGS sequence"/>
</dbReference>
<evidence type="ECO:0000256" key="1">
    <source>
        <dbReference type="ARBA" id="ARBA00004651"/>
    </source>
</evidence>
<dbReference type="Pfam" id="PF01594">
    <property type="entry name" value="AI-2E_transport"/>
    <property type="match status" value="1"/>
</dbReference>
<comment type="caution">
    <text evidence="10">The sequence shown here is derived from an EMBL/GenBank/DDBJ whole genome shotgun (WGS) entry which is preliminary data.</text>
</comment>
<dbReference type="PANTHER" id="PTHR21716">
    <property type="entry name" value="TRANSMEMBRANE PROTEIN"/>
    <property type="match status" value="1"/>
</dbReference>
<evidence type="ECO:0000313" key="10">
    <source>
        <dbReference type="EMBL" id="MBU3804811.1"/>
    </source>
</evidence>
<feature type="transmembrane region" description="Helical" evidence="9">
    <location>
        <begin position="336"/>
        <end position="359"/>
    </location>
</feature>
<dbReference type="EMBL" id="JAHLFQ010000202">
    <property type="protein sequence ID" value="MBU3804811.1"/>
    <property type="molecule type" value="Genomic_DNA"/>
</dbReference>
<feature type="transmembrane region" description="Helical" evidence="9">
    <location>
        <begin position="51"/>
        <end position="72"/>
    </location>
</feature>
<dbReference type="AlphaFoldDB" id="A0A9E2NLX0"/>
<evidence type="ECO:0000313" key="11">
    <source>
        <dbReference type="Proteomes" id="UP000824229"/>
    </source>
</evidence>
<dbReference type="PANTHER" id="PTHR21716:SF53">
    <property type="entry name" value="PERMEASE PERM-RELATED"/>
    <property type="match status" value="1"/>
</dbReference>
<feature type="transmembrane region" description="Helical" evidence="9">
    <location>
        <begin position="246"/>
        <end position="269"/>
    </location>
</feature>
<evidence type="ECO:0000256" key="2">
    <source>
        <dbReference type="ARBA" id="ARBA00009773"/>
    </source>
</evidence>
<protein>
    <submittedName>
        <fullName evidence="10">AI-2E family transporter</fullName>
    </submittedName>
</protein>
<evidence type="ECO:0000256" key="4">
    <source>
        <dbReference type="ARBA" id="ARBA00022475"/>
    </source>
</evidence>
<feature type="transmembrane region" description="Helical" evidence="9">
    <location>
        <begin position="13"/>
        <end position="30"/>
    </location>
</feature>
<evidence type="ECO:0000256" key="8">
    <source>
        <dbReference type="SAM" id="MobiDB-lite"/>
    </source>
</evidence>
<feature type="compositionally biased region" description="Basic residues" evidence="8">
    <location>
        <begin position="411"/>
        <end position="425"/>
    </location>
</feature>
<evidence type="ECO:0000256" key="5">
    <source>
        <dbReference type="ARBA" id="ARBA00022692"/>
    </source>
</evidence>
<evidence type="ECO:0000256" key="6">
    <source>
        <dbReference type="ARBA" id="ARBA00022989"/>
    </source>
</evidence>
<evidence type="ECO:0000256" key="3">
    <source>
        <dbReference type="ARBA" id="ARBA00022448"/>
    </source>
</evidence>